<feature type="region of interest" description="Disordered" evidence="1">
    <location>
        <begin position="1"/>
        <end position="30"/>
    </location>
</feature>
<evidence type="ECO:0000313" key="3">
    <source>
        <dbReference type="Proteomes" id="UP000827892"/>
    </source>
</evidence>
<evidence type="ECO:0008006" key="4">
    <source>
        <dbReference type="Google" id="ProtNLM"/>
    </source>
</evidence>
<sequence>MAYGRKPIDIEDSFDYSSDERSSSPLATRLSEARQGVRDMIAKWNAQECARNSKLGKTPSSLTRLHSEDKVKKYKEERLERSWKSKNFNVKKSYFLDISEIQISPDTPEGGEVLEILSAVKSFSFYFEKKEEKTTWENAIRHSQEQASKRIGRKNLEQHMDLKLLKPIQVPKADAICSRCVGRAPLANTKYNQGNVCPDCNDKILEDCDAGTLFPDSITDVTKGKLRVKIGKKLRNPSSLFKKPQNFGLKKKNYEERKTDKIAADYVYIRDAKGAEKLRFVYIRKSDYTLRVFKSKYDSTIVGEAESLSPLVMELFKVEGNSDGWHFQLKCKLTTIEIRIEDAAIASDWDMSLGPHFKRKFY</sequence>
<proteinExistence type="predicted"/>
<evidence type="ECO:0000313" key="2">
    <source>
        <dbReference type="EMBL" id="ULT85133.1"/>
    </source>
</evidence>
<protein>
    <recommendedName>
        <fullName evidence="4">PH domain-containing protein</fullName>
    </recommendedName>
</protein>
<accession>A0AAE8ZVJ6</accession>
<name>A0AAE8ZVJ6_CAEBR</name>
<dbReference type="Proteomes" id="UP000827892">
    <property type="component" value="Chromosome X"/>
</dbReference>
<dbReference type="SUPFAM" id="SSF50729">
    <property type="entry name" value="PH domain-like"/>
    <property type="match status" value="1"/>
</dbReference>
<gene>
    <name evidence="2" type="ORF">L3Y34_013683</name>
</gene>
<evidence type="ECO:0000256" key="1">
    <source>
        <dbReference type="SAM" id="MobiDB-lite"/>
    </source>
</evidence>
<dbReference type="EMBL" id="CP090896">
    <property type="protein sequence ID" value="ULT85133.1"/>
    <property type="molecule type" value="Genomic_DNA"/>
</dbReference>
<dbReference type="AlphaFoldDB" id="A0AAE8ZVJ6"/>
<reference evidence="2 3" key="1">
    <citation type="submission" date="2022-05" db="EMBL/GenBank/DDBJ databases">
        <title>Chromosome-level reference genomes for two strains of Caenorhabditis briggsae: an improved platform for comparative genomics.</title>
        <authorList>
            <person name="Stevens L."/>
            <person name="Andersen E.C."/>
        </authorList>
    </citation>
    <scope>NUCLEOTIDE SEQUENCE [LARGE SCALE GENOMIC DNA]</scope>
    <source>
        <strain evidence="2">QX1410_ONT</strain>
        <tissue evidence="2">Whole-organism</tissue>
    </source>
</reference>
<organism evidence="2 3">
    <name type="scientific">Caenorhabditis briggsae</name>
    <dbReference type="NCBI Taxonomy" id="6238"/>
    <lineage>
        <taxon>Eukaryota</taxon>
        <taxon>Metazoa</taxon>
        <taxon>Ecdysozoa</taxon>
        <taxon>Nematoda</taxon>
        <taxon>Chromadorea</taxon>
        <taxon>Rhabditida</taxon>
        <taxon>Rhabditina</taxon>
        <taxon>Rhabditomorpha</taxon>
        <taxon>Rhabditoidea</taxon>
        <taxon>Rhabditidae</taxon>
        <taxon>Peloderinae</taxon>
        <taxon>Caenorhabditis</taxon>
    </lineage>
</organism>